<evidence type="ECO:0000259" key="2">
    <source>
        <dbReference type="Pfam" id="PF00296"/>
    </source>
</evidence>
<protein>
    <submittedName>
        <fullName evidence="3">LLM class flavin-dependent oxidoreductase</fullName>
    </submittedName>
</protein>
<dbReference type="PANTHER" id="PTHR30137">
    <property type="entry name" value="LUCIFERASE-LIKE MONOOXYGENASE"/>
    <property type="match status" value="1"/>
</dbReference>
<evidence type="ECO:0000313" key="3">
    <source>
        <dbReference type="EMBL" id="TDB93581.1"/>
    </source>
</evidence>
<name>A0A4R4MKB0_9ACTN</name>
<dbReference type="GO" id="GO:0016705">
    <property type="term" value="F:oxidoreductase activity, acting on paired donors, with incorporation or reduction of molecular oxygen"/>
    <property type="evidence" value="ECO:0007669"/>
    <property type="project" value="InterPro"/>
</dbReference>
<dbReference type="SUPFAM" id="SSF51679">
    <property type="entry name" value="Bacterial luciferase-like"/>
    <property type="match status" value="1"/>
</dbReference>
<dbReference type="GO" id="GO:0005829">
    <property type="term" value="C:cytosol"/>
    <property type="evidence" value="ECO:0007669"/>
    <property type="project" value="TreeGrafter"/>
</dbReference>
<comment type="caution">
    <text evidence="3">The sequence shown here is derived from an EMBL/GenBank/DDBJ whole genome shotgun (WGS) entry which is preliminary data.</text>
</comment>
<accession>A0A4R4MKB0</accession>
<feature type="compositionally biased region" description="Gly residues" evidence="1">
    <location>
        <begin position="1"/>
        <end position="13"/>
    </location>
</feature>
<dbReference type="AlphaFoldDB" id="A0A4R4MKB0"/>
<keyword evidence="4" id="KW-1185">Reference proteome</keyword>
<dbReference type="PANTHER" id="PTHR30137:SF6">
    <property type="entry name" value="LUCIFERASE-LIKE MONOOXYGENASE"/>
    <property type="match status" value="1"/>
</dbReference>
<dbReference type="EMBL" id="SMJZ01000389">
    <property type="protein sequence ID" value="TDB93581.1"/>
    <property type="molecule type" value="Genomic_DNA"/>
</dbReference>
<dbReference type="NCBIfam" id="TIGR04020">
    <property type="entry name" value="seco_metab_LLM"/>
    <property type="match status" value="1"/>
</dbReference>
<dbReference type="InterPro" id="IPR011251">
    <property type="entry name" value="Luciferase-like_dom"/>
</dbReference>
<feature type="region of interest" description="Disordered" evidence="1">
    <location>
        <begin position="1"/>
        <end position="28"/>
    </location>
</feature>
<feature type="non-terminal residue" evidence="3">
    <location>
        <position position="1"/>
    </location>
</feature>
<dbReference type="OrthoDB" id="5478077at2"/>
<feature type="domain" description="Luciferase-like" evidence="2">
    <location>
        <begin position="38"/>
        <end position="353"/>
    </location>
</feature>
<dbReference type="Gene3D" id="3.20.20.30">
    <property type="entry name" value="Luciferase-like domain"/>
    <property type="match status" value="1"/>
</dbReference>
<sequence>DGGRGGGRGGGLARAGHPPPAQDPAHPPLRRSAIMDLSVMFFGADDASTVGHAAKYDDILTITKAADRLGFTAVWTPERHFQQVGQVFPSPALLSAALAVATERIHVRAGSLVLPLHHPLRVAEDWAVVDNLSRGRAGVSVATGWHSKDFVLAPGAYEDRRERAFRDLALLRRLWAGEAVEFTDGAGEPVTVTSQPRPYSDHLPLWTTTSGSPATWVAAGRMRTNILAATIGQTREELAGKIGAYRDAYDGAPEQPGSPPRGTVTLMAHTYVGETDEHATERAGGPLKDYLRSYVAQTAANKGGAGRAAALSDEQLGTLAEFAFQRYLTWGSLLGSAETCRKNLSDLADMGCDEVACFVDFGLGVDEVLAGLERLAELREDM</sequence>
<evidence type="ECO:0000313" key="4">
    <source>
        <dbReference type="Proteomes" id="UP000295157"/>
    </source>
</evidence>
<evidence type="ECO:0000256" key="1">
    <source>
        <dbReference type="SAM" id="MobiDB-lite"/>
    </source>
</evidence>
<reference evidence="3 4" key="1">
    <citation type="submission" date="2019-02" db="EMBL/GenBank/DDBJ databases">
        <title>Draft genome sequences of novel Actinobacteria.</title>
        <authorList>
            <person name="Sahin N."/>
            <person name="Ay H."/>
            <person name="Saygin H."/>
        </authorList>
    </citation>
    <scope>NUCLEOTIDE SEQUENCE [LARGE SCALE GENOMIC DNA]</scope>
    <source>
        <strain evidence="3 4">KC201</strain>
    </source>
</reference>
<dbReference type="InterPro" id="IPR024011">
    <property type="entry name" value="Biosynth_lucif-like_mOase_dom"/>
</dbReference>
<dbReference type="InterPro" id="IPR036661">
    <property type="entry name" value="Luciferase-like_sf"/>
</dbReference>
<proteinExistence type="predicted"/>
<dbReference type="InterPro" id="IPR050766">
    <property type="entry name" value="Bact_Lucif_Oxidored"/>
</dbReference>
<dbReference type="Proteomes" id="UP000295157">
    <property type="component" value="Unassembled WGS sequence"/>
</dbReference>
<organism evidence="3 4">
    <name type="scientific">Nonomuraea longispora</name>
    <dbReference type="NCBI Taxonomy" id="1848320"/>
    <lineage>
        <taxon>Bacteria</taxon>
        <taxon>Bacillati</taxon>
        <taxon>Actinomycetota</taxon>
        <taxon>Actinomycetes</taxon>
        <taxon>Streptosporangiales</taxon>
        <taxon>Streptosporangiaceae</taxon>
        <taxon>Nonomuraea</taxon>
    </lineage>
</organism>
<dbReference type="Pfam" id="PF00296">
    <property type="entry name" value="Bac_luciferase"/>
    <property type="match status" value="1"/>
</dbReference>
<gene>
    <name evidence="3" type="ORF">E1267_43355</name>
</gene>
<feature type="compositionally biased region" description="Pro residues" evidence="1">
    <location>
        <begin position="17"/>
        <end position="27"/>
    </location>
</feature>